<proteinExistence type="predicted"/>
<feature type="region of interest" description="Disordered" evidence="1">
    <location>
        <begin position="1"/>
        <end position="32"/>
    </location>
</feature>
<reference evidence="2" key="1">
    <citation type="journal article" date="2019" name="Sci. Rep.">
        <title>Draft genome of Tanacetum cinerariifolium, the natural source of mosquito coil.</title>
        <authorList>
            <person name="Yamashiro T."/>
            <person name="Shiraishi A."/>
            <person name="Satake H."/>
            <person name="Nakayama K."/>
        </authorList>
    </citation>
    <scope>NUCLEOTIDE SEQUENCE</scope>
</reference>
<evidence type="ECO:0000313" key="2">
    <source>
        <dbReference type="EMBL" id="GFA20671.1"/>
    </source>
</evidence>
<accession>A0A699J909</accession>
<dbReference type="EMBL" id="BKCJ010385539">
    <property type="protein sequence ID" value="GFA20671.1"/>
    <property type="molecule type" value="Genomic_DNA"/>
</dbReference>
<name>A0A699J909_TANCI</name>
<feature type="non-terminal residue" evidence="2">
    <location>
        <position position="1"/>
    </location>
</feature>
<evidence type="ECO:0000256" key="1">
    <source>
        <dbReference type="SAM" id="MobiDB-lite"/>
    </source>
</evidence>
<protein>
    <submittedName>
        <fullName evidence="2">Uncharacterized protein</fullName>
    </submittedName>
</protein>
<dbReference type="AlphaFoldDB" id="A0A699J909"/>
<feature type="non-terminal residue" evidence="2">
    <location>
        <position position="279"/>
    </location>
</feature>
<sequence>TSSDSPSDVLSNSSFDHSLPAPSSGMRPSHHLCSLVPSITRSSAAIPDRPSHDSSFVSPSRKRSRYPAAFVPLSSRISGALSYAHADLLPSPKRVKSSEFATNLEDSLTERFELSRSKETDLEMDVDVVRSDGIDIDPRIQAKIDKCISYADTLRDRGIDARFVVEAVDQDEIETGARGLVEVRVDRVTHPVIADDIPEPAQEEGAIEAIEDIQRESRTQDRQCLTRDLEHQGHVKEVTNKSNADWQEHWELVTLPKTLNPLWEMEEMEMEKIEMGEMK</sequence>
<comment type="caution">
    <text evidence="2">The sequence shown here is derived from an EMBL/GenBank/DDBJ whole genome shotgun (WGS) entry which is preliminary data.</text>
</comment>
<feature type="compositionally biased region" description="Low complexity" evidence="1">
    <location>
        <begin position="1"/>
        <end position="16"/>
    </location>
</feature>
<gene>
    <name evidence="2" type="ORF">Tci_592643</name>
</gene>
<organism evidence="2">
    <name type="scientific">Tanacetum cinerariifolium</name>
    <name type="common">Dalmatian daisy</name>
    <name type="synonym">Chrysanthemum cinerariifolium</name>
    <dbReference type="NCBI Taxonomy" id="118510"/>
    <lineage>
        <taxon>Eukaryota</taxon>
        <taxon>Viridiplantae</taxon>
        <taxon>Streptophyta</taxon>
        <taxon>Embryophyta</taxon>
        <taxon>Tracheophyta</taxon>
        <taxon>Spermatophyta</taxon>
        <taxon>Magnoliopsida</taxon>
        <taxon>eudicotyledons</taxon>
        <taxon>Gunneridae</taxon>
        <taxon>Pentapetalae</taxon>
        <taxon>asterids</taxon>
        <taxon>campanulids</taxon>
        <taxon>Asterales</taxon>
        <taxon>Asteraceae</taxon>
        <taxon>Asteroideae</taxon>
        <taxon>Anthemideae</taxon>
        <taxon>Anthemidinae</taxon>
        <taxon>Tanacetum</taxon>
    </lineage>
</organism>